<evidence type="ECO:0000256" key="1">
    <source>
        <dbReference type="SAM" id="MobiDB-lite"/>
    </source>
</evidence>
<feature type="signal peptide" evidence="2">
    <location>
        <begin position="1"/>
        <end position="19"/>
    </location>
</feature>
<gene>
    <name evidence="3" type="ORF">OFUS_LOCUS9759</name>
</gene>
<evidence type="ECO:0000256" key="2">
    <source>
        <dbReference type="SAM" id="SignalP"/>
    </source>
</evidence>
<evidence type="ECO:0000313" key="3">
    <source>
        <dbReference type="EMBL" id="CAH1783412.1"/>
    </source>
</evidence>
<dbReference type="Proteomes" id="UP000749559">
    <property type="component" value="Unassembled WGS sequence"/>
</dbReference>
<dbReference type="Gene3D" id="1.20.5.1700">
    <property type="match status" value="1"/>
</dbReference>
<protein>
    <submittedName>
        <fullName evidence="3">Uncharacterized protein</fullName>
    </submittedName>
</protein>
<name>A0A8S4NTN8_OWEFU</name>
<sequence length="151" mass="17091">HFEFLFLIIFGSYLEYNETSDTCQKSKIMLCKRADIVQMMEEQKSNFDALEQTLKHDIAALKNDLATFKNDSVTIQKELKKDITALKDGMTSILKSIKDIKVESTHTEPKASTTEQHDGLSKDCSELSDGVTNITTESGREFEAKCEDGWL</sequence>
<dbReference type="AlphaFoldDB" id="A0A8S4NTN8"/>
<reference evidence="3" key="1">
    <citation type="submission" date="2022-03" db="EMBL/GenBank/DDBJ databases">
        <authorList>
            <person name="Martin C."/>
        </authorList>
    </citation>
    <scope>NUCLEOTIDE SEQUENCE</scope>
</reference>
<comment type="caution">
    <text evidence="3">The sequence shown here is derived from an EMBL/GenBank/DDBJ whole genome shotgun (WGS) entry which is preliminary data.</text>
</comment>
<keyword evidence="2" id="KW-0732">Signal</keyword>
<feature type="non-terminal residue" evidence="3">
    <location>
        <position position="151"/>
    </location>
</feature>
<dbReference type="EMBL" id="CAIIXF020000005">
    <property type="protein sequence ID" value="CAH1783412.1"/>
    <property type="molecule type" value="Genomic_DNA"/>
</dbReference>
<proteinExistence type="predicted"/>
<accession>A0A8S4NTN8</accession>
<organism evidence="3 4">
    <name type="scientific">Owenia fusiformis</name>
    <name type="common">Polychaete worm</name>
    <dbReference type="NCBI Taxonomy" id="6347"/>
    <lineage>
        <taxon>Eukaryota</taxon>
        <taxon>Metazoa</taxon>
        <taxon>Spiralia</taxon>
        <taxon>Lophotrochozoa</taxon>
        <taxon>Annelida</taxon>
        <taxon>Polychaeta</taxon>
        <taxon>Sedentaria</taxon>
        <taxon>Canalipalpata</taxon>
        <taxon>Sabellida</taxon>
        <taxon>Oweniida</taxon>
        <taxon>Oweniidae</taxon>
        <taxon>Owenia</taxon>
    </lineage>
</organism>
<feature type="region of interest" description="Disordered" evidence="1">
    <location>
        <begin position="105"/>
        <end position="124"/>
    </location>
</feature>
<feature type="non-terminal residue" evidence="3">
    <location>
        <position position="1"/>
    </location>
</feature>
<feature type="chain" id="PRO_5035743194" evidence="2">
    <location>
        <begin position="20"/>
        <end position="151"/>
    </location>
</feature>
<evidence type="ECO:0000313" key="4">
    <source>
        <dbReference type="Proteomes" id="UP000749559"/>
    </source>
</evidence>
<keyword evidence="4" id="KW-1185">Reference proteome</keyword>